<proteinExistence type="predicted"/>
<dbReference type="GeneTree" id="ENSGT00940000165447"/>
<name>A0A8C5QMV3_9ANUR</name>
<keyword evidence="1" id="KW-0175">Coiled coil</keyword>
<dbReference type="OrthoDB" id="2019614at2759"/>
<dbReference type="InterPro" id="IPR029131">
    <property type="entry name" value="HAUS5"/>
</dbReference>
<evidence type="ECO:0000313" key="3">
    <source>
        <dbReference type="Ensembl" id="ENSLLEP00000040062.1"/>
    </source>
</evidence>
<protein>
    <recommendedName>
        <fullName evidence="5">HAUS augmin-like complex subunit 5</fullName>
    </recommendedName>
</protein>
<dbReference type="GO" id="GO:0051225">
    <property type="term" value="P:spindle assembly"/>
    <property type="evidence" value="ECO:0007669"/>
    <property type="project" value="InterPro"/>
</dbReference>
<feature type="compositionally biased region" description="Acidic residues" evidence="2">
    <location>
        <begin position="292"/>
        <end position="302"/>
    </location>
</feature>
<dbReference type="GO" id="GO:0070652">
    <property type="term" value="C:HAUS complex"/>
    <property type="evidence" value="ECO:0007669"/>
    <property type="project" value="InterPro"/>
</dbReference>
<reference evidence="3" key="1">
    <citation type="submission" date="2025-08" db="UniProtKB">
        <authorList>
            <consortium name="Ensembl"/>
        </authorList>
    </citation>
    <scope>IDENTIFICATION</scope>
</reference>
<dbReference type="GO" id="GO:0007098">
    <property type="term" value="P:centrosome cycle"/>
    <property type="evidence" value="ECO:0007669"/>
    <property type="project" value="TreeGrafter"/>
</dbReference>
<feature type="region of interest" description="Disordered" evidence="2">
    <location>
        <begin position="283"/>
        <end position="304"/>
    </location>
</feature>
<sequence>MDRRSLAQEVRRWALEEMGLAPQKAPSEELLQRLFIGQCSDIWKYVVHHVFSQGTVKKVEGNLRWYQQLKQSETQKSVEEEQSRRRKQLCRQILDLRSELQHLQEQIHCSEQEITRCSLSSERSQDFCHRALLLQAFKKKRDEECDALTARYAPIKQRISHLQALSRSSQRPVVYGISDVSAAPIPYPDALELMAVQEMCKDRYDFLRSIYDKALNAPVLANSSLEEHTQTHKQWMSDVQKFWSMLPPNIVIAAVKHAAMETSDDARKLQTLHTVTSCVEPLSIRPFSPSQSDDDSDEEPEGDILARSHRGRLVSILHGRPGKIPTFQRLLQEGWEDSVKVTTGLHLIQHRVEQLSEQLATVIQETQKKLSDEGDVAALTRAAFDTELRAVLLRGYRDGLLLECRVLQDSVNARKQEARLLQEKKQDVEEHKHLLSKKRHQFHILLQEAQKAEDRLRNLHNELKVFVHGRLQPLPQQLLRESERLQDAVQKEIKHFSAIFLPSLQKVSVQGGGQVPVHELSINRLSSVQNPHYSNYRVLYSSLQIPFYKSPECLLNVLADLRKDMFFMHTQLAFRWRAMQNLQNLSDGQHDPDTEALLTMLAEHYAKQMNYLIPKLQYLVQQCDKRMEYAKTVQAVMTDWWEQPAQQCLPGEQRGGLTLQQWRDRWTVAATSLQRVSGGRN</sequence>
<dbReference type="Ensembl" id="ENSLLET00000041682.1">
    <property type="protein sequence ID" value="ENSLLEP00000040062.1"/>
    <property type="gene ID" value="ENSLLEG00000025492.1"/>
</dbReference>
<feature type="coiled-coil region" evidence="1">
    <location>
        <begin position="86"/>
        <end position="113"/>
    </location>
</feature>
<dbReference type="PANTHER" id="PTHR28588:SF1">
    <property type="entry name" value="HAUS AUGMIN-LIKE COMPLEX SUBUNIT 5"/>
    <property type="match status" value="1"/>
</dbReference>
<evidence type="ECO:0000313" key="4">
    <source>
        <dbReference type="Proteomes" id="UP000694569"/>
    </source>
</evidence>
<dbReference type="PANTHER" id="PTHR28588">
    <property type="entry name" value="HAUS AUGMIN-LIKE COMPLEX SUBUNIT 5"/>
    <property type="match status" value="1"/>
</dbReference>
<dbReference type="Pfam" id="PF14817">
    <property type="entry name" value="HAUS5"/>
    <property type="match status" value="1"/>
</dbReference>
<reference evidence="3" key="2">
    <citation type="submission" date="2025-09" db="UniProtKB">
        <authorList>
            <consortium name="Ensembl"/>
        </authorList>
    </citation>
    <scope>IDENTIFICATION</scope>
</reference>
<evidence type="ECO:0000256" key="2">
    <source>
        <dbReference type="SAM" id="MobiDB-lite"/>
    </source>
</evidence>
<feature type="coiled-coil region" evidence="1">
    <location>
        <begin position="411"/>
        <end position="462"/>
    </location>
</feature>
<dbReference type="Proteomes" id="UP000694569">
    <property type="component" value="Unplaced"/>
</dbReference>
<keyword evidence="4" id="KW-1185">Reference proteome</keyword>
<dbReference type="GO" id="GO:0005813">
    <property type="term" value="C:centrosome"/>
    <property type="evidence" value="ECO:0007669"/>
    <property type="project" value="TreeGrafter"/>
</dbReference>
<evidence type="ECO:0008006" key="5">
    <source>
        <dbReference type="Google" id="ProtNLM"/>
    </source>
</evidence>
<evidence type="ECO:0000256" key="1">
    <source>
        <dbReference type="SAM" id="Coils"/>
    </source>
</evidence>
<organism evidence="3 4">
    <name type="scientific">Leptobrachium leishanense</name>
    <name type="common">Leishan spiny toad</name>
    <dbReference type="NCBI Taxonomy" id="445787"/>
    <lineage>
        <taxon>Eukaryota</taxon>
        <taxon>Metazoa</taxon>
        <taxon>Chordata</taxon>
        <taxon>Craniata</taxon>
        <taxon>Vertebrata</taxon>
        <taxon>Euteleostomi</taxon>
        <taxon>Amphibia</taxon>
        <taxon>Batrachia</taxon>
        <taxon>Anura</taxon>
        <taxon>Pelobatoidea</taxon>
        <taxon>Megophryidae</taxon>
        <taxon>Leptobrachium</taxon>
    </lineage>
</organism>
<dbReference type="AlphaFoldDB" id="A0A8C5QMV3"/>
<accession>A0A8C5QMV3</accession>